<evidence type="ECO:0000256" key="2">
    <source>
        <dbReference type="ARBA" id="ARBA00022692"/>
    </source>
</evidence>
<sequence length="131" mass="13849">MGVAAGIDEGLISGTLSKTHFVHLLGLDKMGTIELANLKGNISAMVRIGCVGARLFSVTVSDVSGLPDSFASFGFSASSYFLPMALQVVLAGLVIVLSFFNYESPGYLVKIGQDYKAKTNLACIRNLPIDD</sequence>
<evidence type="ECO:0000313" key="6">
    <source>
        <dbReference type="EMBL" id="KAF4634779.1"/>
    </source>
</evidence>
<evidence type="ECO:0000313" key="7">
    <source>
        <dbReference type="Proteomes" id="UP000566819"/>
    </source>
</evidence>
<proteinExistence type="predicted"/>
<keyword evidence="4 5" id="KW-0472">Membrane</keyword>
<comment type="caution">
    <text evidence="6">The sequence shown here is derived from an EMBL/GenBank/DDBJ whole genome shotgun (WGS) entry which is preliminary data.</text>
</comment>
<evidence type="ECO:0000256" key="3">
    <source>
        <dbReference type="ARBA" id="ARBA00022989"/>
    </source>
</evidence>
<evidence type="ECO:0000256" key="1">
    <source>
        <dbReference type="ARBA" id="ARBA00004141"/>
    </source>
</evidence>
<dbReference type="GO" id="GO:0016020">
    <property type="term" value="C:membrane"/>
    <property type="evidence" value="ECO:0007669"/>
    <property type="project" value="UniProtKB-SubCell"/>
</dbReference>
<dbReference type="InterPro" id="IPR005828">
    <property type="entry name" value="MFS_sugar_transport-like"/>
</dbReference>
<protein>
    <submittedName>
        <fullName evidence="6">Uncharacterized protein</fullName>
    </submittedName>
</protein>
<dbReference type="PANTHER" id="PTHR48022">
    <property type="entry name" value="PLASTIDIC GLUCOSE TRANSPORTER 4"/>
    <property type="match status" value="1"/>
</dbReference>
<reference evidence="6 7" key="1">
    <citation type="submission" date="2020-03" db="EMBL/GenBank/DDBJ databases">
        <title>Draft Genome Sequence of Cudoniella acicularis.</title>
        <authorList>
            <person name="Buettner E."/>
            <person name="Kellner H."/>
        </authorList>
    </citation>
    <scope>NUCLEOTIDE SEQUENCE [LARGE SCALE GENOMIC DNA]</scope>
    <source>
        <strain evidence="6 7">DSM 108380</strain>
    </source>
</reference>
<keyword evidence="7" id="KW-1185">Reference proteome</keyword>
<dbReference type="Pfam" id="PF00083">
    <property type="entry name" value="Sugar_tr"/>
    <property type="match status" value="1"/>
</dbReference>
<dbReference type="AlphaFoldDB" id="A0A8H4RTN6"/>
<name>A0A8H4RTN6_9HELO</name>
<dbReference type="InterPro" id="IPR036259">
    <property type="entry name" value="MFS_trans_sf"/>
</dbReference>
<keyword evidence="3 5" id="KW-1133">Transmembrane helix</keyword>
<dbReference type="PANTHER" id="PTHR48022:SF8">
    <property type="entry name" value="MAJOR FACILITATOR SUPERFAMILY (MFS) PROFILE DOMAIN-CONTAINING PROTEIN-RELATED"/>
    <property type="match status" value="1"/>
</dbReference>
<dbReference type="EMBL" id="JAAMPI010000159">
    <property type="protein sequence ID" value="KAF4634779.1"/>
    <property type="molecule type" value="Genomic_DNA"/>
</dbReference>
<feature type="transmembrane region" description="Helical" evidence="5">
    <location>
        <begin position="80"/>
        <end position="100"/>
    </location>
</feature>
<dbReference type="Proteomes" id="UP000566819">
    <property type="component" value="Unassembled WGS sequence"/>
</dbReference>
<accession>A0A8H4RTN6</accession>
<evidence type="ECO:0000256" key="4">
    <source>
        <dbReference type="ARBA" id="ARBA00023136"/>
    </source>
</evidence>
<dbReference type="Gene3D" id="1.20.1250.20">
    <property type="entry name" value="MFS general substrate transporter like domains"/>
    <property type="match status" value="1"/>
</dbReference>
<dbReference type="OrthoDB" id="5296287at2759"/>
<comment type="subcellular location">
    <subcellularLocation>
        <location evidence="1">Membrane</location>
        <topology evidence="1">Multi-pass membrane protein</topology>
    </subcellularLocation>
</comment>
<keyword evidence="2 5" id="KW-0812">Transmembrane</keyword>
<evidence type="ECO:0000256" key="5">
    <source>
        <dbReference type="SAM" id="Phobius"/>
    </source>
</evidence>
<gene>
    <name evidence="6" type="ORF">G7Y89_g3304</name>
</gene>
<dbReference type="GO" id="GO:0005351">
    <property type="term" value="F:carbohydrate:proton symporter activity"/>
    <property type="evidence" value="ECO:0007669"/>
    <property type="project" value="TreeGrafter"/>
</dbReference>
<dbReference type="InterPro" id="IPR050360">
    <property type="entry name" value="MFS_Sugar_Transporters"/>
</dbReference>
<organism evidence="6 7">
    <name type="scientific">Cudoniella acicularis</name>
    <dbReference type="NCBI Taxonomy" id="354080"/>
    <lineage>
        <taxon>Eukaryota</taxon>
        <taxon>Fungi</taxon>
        <taxon>Dikarya</taxon>
        <taxon>Ascomycota</taxon>
        <taxon>Pezizomycotina</taxon>
        <taxon>Leotiomycetes</taxon>
        <taxon>Helotiales</taxon>
        <taxon>Tricladiaceae</taxon>
        <taxon>Cudoniella</taxon>
    </lineage>
</organism>